<dbReference type="PANTHER" id="PTHR23080">
    <property type="entry name" value="THAP DOMAIN PROTEIN"/>
    <property type="match status" value="1"/>
</dbReference>
<dbReference type="SMART" id="SM00980">
    <property type="entry name" value="THAP"/>
    <property type="match status" value="1"/>
</dbReference>
<gene>
    <name evidence="8" type="ORF">FSP39_008151</name>
</gene>
<sequence>MVRGSRRYYCAAEGCFSDTDKRGRYGYMSEVSFFPFPTKKKAPRARKRWLEYTRRENYDPPYHHRLCSKHFVDGKPTEKNPYPTLFAYNNYKESKVPRSSNVMQKRTREQETSVHVDIPEQKHDKIADTTISIQMEGPKAVEVPMDHGYCMSNEKGYEQTISHEVNTQTDLSMTDIDDLLDMKERLADKDSLLRDLLIEKITKSDESVMKYMGVPTKQALNGFFGILDKASPNLKYWSGQKSARDTSYQNTPGMKKSGPQRKLSRYQEFILTLLRLRMALCTFLIADIFGISNSRVSQVCITWINFMYGIVLPLLRWPSSKAVKKFMPRCFKLTYPDTICIIDCTEIFISKPKNPTAQSQTYSNYKHHNTYKALVGITPSGAFSFVSKLWGGNTSDRYITKECGFLDQVRPGDQIMADRGFMIRDLLLERRAKLVIPPFTKACKWGKGKRLTSADIIKTKNIARLRIHVERAIERLKNFRILSNTMPLNLKPVANQVLIICAFMSNFQKPLVNN</sequence>
<dbReference type="InterPro" id="IPR027806">
    <property type="entry name" value="HARBI1_dom"/>
</dbReference>
<keyword evidence="5 6" id="KW-0238">DNA-binding</keyword>
<protein>
    <recommendedName>
        <fullName evidence="7">THAP-type domain-containing protein</fullName>
    </recommendedName>
</protein>
<keyword evidence="9" id="KW-1185">Reference proteome</keyword>
<keyword evidence="2" id="KW-0479">Metal-binding</keyword>
<name>A0AA89BNW0_PINIB</name>
<evidence type="ECO:0000256" key="3">
    <source>
        <dbReference type="ARBA" id="ARBA00022771"/>
    </source>
</evidence>
<dbReference type="InterPro" id="IPR006612">
    <property type="entry name" value="THAP_Znf"/>
</dbReference>
<dbReference type="Proteomes" id="UP001186944">
    <property type="component" value="Unassembled WGS sequence"/>
</dbReference>
<evidence type="ECO:0000256" key="2">
    <source>
        <dbReference type="ARBA" id="ARBA00022723"/>
    </source>
</evidence>
<dbReference type="GO" id="GO:0003677">
    <property type="term" value="F:DNA binding"/>
    <property type="evidence" value="ECO:0007669"/>
    <property type="project" value="UniProtKB-UniRule"/>
</dbReference>
<feature type="domain" description="THAP-type" evidence="7">
    <location>
        <begin position="6"/>
        <end position="86"/>
    </location>
</feature>
<dbReference type="Pfam" id="PF13359">
    <property type="entry name" value="DDE_Tnp_4"/>
    <property type="match status" value="1"/>
</dbReference>
<reference evidence="8" key="1">
    <citation type="submission" date="2019-08" db="EMBL/GenBank/DDBJ databases">
        <title>The improved chromosome-level genome for the pearl oyster Pinctada fucata martensii using PacBio sequencing and Hi-C.</title>
        <authorList>
            <person name="Zheng Z."/>
        </authorList>
    </citation>
    <scope>NUCLEOTIDE SEQUENCE</scope>
    <source>
        <strain evidence="8">ZZ-2019</strain>
        <tissue evidence="8">Adductor muscle</tissue>
    </source>
</reference>
<evidence type="ECO:0000259" key="7">
    <source>
        <dbReference type="PROSITE" id="PS50950"/>
    </source>
</evidence>
<evidence type="ECO:0000313" key="9">
    <source>
        <dbReference type="Proteomes" id="UP001186944"/>
    </source>
</evidence>
<dbReference type="AlphaFoldDB" id="A0AA89BNW0"/>
<evidence type="ECO:0000313" key="8">
    <source>
        <dbReference type="EMBL" id="KAK3085752.1"/>
    </source>
</evidence>
<evidence type="ECO:0000256" key="5">
    <source>
        <dbReference type="ARBA" id="ARBA00023125"/>
    </source>
</evidence>
<comment type="cofactor">
    <cofactor evidence="1">
        <name>a divalent metal cation</name>
        <dbReference type="ChEBI" id="CHEBI:60240"/>
    </cofactor>
</comment>
<dbReference type="Pfam" id="PF05485">
    <property type="entry name" value="THAP"/>
    <property type="match status" value="1"/>
</dbReference>
<dbReference type="InterPro" id="IPR027805">
    <property type="entry name" value="Transposase_HTH_dom"/>
</dbReference>
<proteinExistence type="predicted"/>
<evidence type="ECO:0000256" key="1">
    <source>
        <dbReference type="ARBA" id="ARBA00001968"/>
    </source>
</evidence>
<dbReference type="SUPFAM" id="SSF57716">
    <property type="entry name" value="Glucocorticoid receptor-like (DNA-binding domain)"/>
    <property type="match status" value="1"/>
</dbReference>
<dbReference type="PROSITE" id="PS50950">
    <property type="entry name" value="ZF_THAP"/>
    <property type="match status" value="1"/>
</dbReference>
<dbReference type="GO" id="GO:0008270">
    <property type="term" value="F:zinc ion binding"/>
    <property type="evidence" value="ECO:0007669"/>
    <property type="project" value="UniProtKB-KW"/>
</dbReference>
<comment type="caution">
    <text evidence="8">The sequence shown here is derived from an EMBL/GenBank/DDBJ whole genome shotgun (WGS) entry which is preliminary data.</text>
</comment>
<evidence type="ECO:0000256" key="4">
    <source>
        <dbReference type="ARBA" id="ARBA00022833"/>
    </source>
</evidence>
<accession>A0AA89BNW0</accession>
<evidence type="ECO:0000256" key="6">
    <source>
        <dbReference type="PROSITE-ProRule" id="PRU00309"/>
    </source>
</evidence>
<keyword evidence="4" id="KW-0862">Zinc</keyword>
<dbReference type="Pfam" id="PF13613">
    <property type="entry name" value="HTH_Tnp_4"/>
    <property type="match status" value="1"/>
</dbReference>
<organism evidence="8 9">
    <name type="scientific">Pinctada imbricata</name>
    <name type="common">Atlantic pearl-oyster</name>
    <name type="synonym">Pinctada martensii</name>
    <dbReference type="NCBI Taxonomy" id="66713"/>
    <lineage>
        <taxon>Eukaryota</taxon>
        <taxon>Metazoa</taxon>
        <taxon>Spiralia</taxon>
        <taxon>Lophotrochozoa</taxon>
        <taxon>Mollusca</taxon>
        <taxon>Bivalvia</taxon>
        <taxon>Autobranchia</taxon>
        <taxon>Pteriomorphia</taxon>
        <taxon>Pterioida</taxon>
        <taxon>Pterioidea</taxon>
        <taxon>Pteriidae</taxon>
        <taxon>Pinctada</taxon>
    </lineage>
</organism>
<dbReference type="EMBL" id="VSWD01000012">
    <property type="protein sequence ID" value="KAK3085752.1"/>
    <property type="molecule type" value="Genomic_DNA"/>
</dbReference>
<keyword evidence="3 6" id="KW-0863">Zinc-finger</keyword>